<dbReference type="EMBL" id="MEHK01000001">
    <property type="protein sequence ID" value="OEJ33134.1"/>
    <property type="molecule type" value="Genomic_DNA"/>
</dbReference>
<comment type="caution">
    <text evidence="1">The sequence shown here is derived from an EMBL/GenBank/DDBJ whole genome shotgun (WGS) entry which is preliminary data.</text>
</comment>
<dbReference type="Proteomes" id="UP000095705">
    <property type="component" value="Unassembled WGS sequence"/>
</dbReference>
<keyword evidence="2" id="KW-1185">Reference proteome</keyword>
<evidence type="ECO:0000313" key="1">
    <source>
        <dbReference type="EMBL" id="OEJ33134.1"/>
    </source>
</evidence>
<protein>
    <recommendedName>
        <fullName evidence="3">DUF1579 domain-containing protein</fullName>
    </recommendedName>
</protein>
<evidence type="ECO:0000313" key="2">
    <source>
        <dbReference type="Proteomes" id="UP000095705"/>
    </source>
</evidence>
<organism evidence="1 2">
    <name type="scientific">Streptomyces subrutilus</name>
    <dbReference type="NCBI Taxonomy" id="36818"/>
    <lineage>
        <taxon>Bacteria</taxon>
        <taxon>Bacillati</taxon>
        <taxon>Actinomycetota</taxon>
        <taxon>Actinomycetes</taxon>
        <taxon>Kitasatosporales</taxon>
        <taxon>Streptomycetaceae</taxon>
        <taxon>Streptomyces</taxon>
    </lineage>
</organism>
<accession>A0A1E5PU97</accession>
<sequence>MNDFDFLIGTWDVANRWRADFLDADSAWEEFPAVSRVSRHFDGGASFDEIDFPTKGFGGLTLRLFDREREQWSLYWSSRRTGVLFPPVVGRFEGGRGVFEGEDTHDGKPVRVRFVWSGTEPGQAPRWEQFFSLDGGTGWIQNWTMDFTRRP</sequence>
<proteinExistence type="predicted"/>
<evidence type="ECO:0008006" key="3">
    <source>
        <dbReference type="Google" id="ProtNLM"/>
    </source>
</evidence>
<reference evidence="1 2" key="1">
    <citation type="submission" date="2016-08" db="EMBL/GenBank/DDBJ databases">
        <title>The complete genome of Streptomyces subrutilus 10-1-1.</title>
        <authorList>
            <person name="Chen X."/>
        </authorList>
    </citation>
    <scope>NUCLEOTIDE SEQUENCE [LARGE SCALE GENOMIC DNA]</scope>
    <source>
        <strain evidence="1 2">10-1-1</strain>
    </source>
</reference>
<gene>
    <name evidence="1" type="ORF">BGK67_19015</name>
</gene>
<dbReference type="AlphaFoldDB" id="A0A1E5PU97"/>
<dbReference type="RefSeq" id="WP_069921383.1">
    <property type="nucleotide sequence ID" value="NZ_MEHK01000001.1"/>
</dbReference>
<name>A0A1E5PU97_9ACTN</name>
<dbReference type="STRING" id="36818.BGK67_19015"/>
<dbReference type="OrthoDB" id="9814791at2"/>